<keyword evidence="3 6" id="KW-0812">Transmembrane</keyword>
<feature type="transmembrane region" description="Helical" evidence="6">
    <location>
        <begin position="232"/>
        <end position="250"/>
    </location>
</feature>
<feature type="transmembrane region" description="Helical" evidence="6">
    <location>
        <begin position="169"/>
        <end position="191"/>
    </location>
</feature>
<evidence type="ECO:0000313" key="8">
    <source>
        <dbReference type="Proteomes" id="UP000184245"/>
    </source>
</evidence>
<evidence type="ECO:0000256" key="4">
    <source>
        <dbReference type="ARBA" id="ARBA00022989"/>
    </source>
</evidence>
<dbReference type="Proteomes" id="UP000184245">
    <property type="component" value="Unassembled WGS sequence"/>
</dbReference>
<dbReference type="PANTHER" id="PTHR23519:SF1">
    <property type="entry name" value="AUTOPHAGY-RELATED PROTEIN 22"/>
    <property type="match status" value="1"/>
</dbReference>
<name>A0A1M5D2H5_9CLOT</name>
<feature type="transmembrane region" description="Helical" evidence="6">
    <location>
        <begin position="382"/>
        <end position="402"/>
    </location>
</feature>
<feature type="transmembrane region" description="Helical" evidence="6">
    <location>
        <begin position="105"/>
        <end position="124"/>
    </location>
</feature>
<dbReference type="InterPro" id="IPR050495">
    <property type="entry name" value="ATG22/LtaA_families"/>
</dbReference>
<keyword evidence="5 6" id="KW-0472">Membrane</keyword>
<feature type="transmembrane region" description="Helical" evidence="6">
    <location>
        <begin position="53"/>
        <end position="70"/>
    </location>
</feature>
<dbReference type="PANTHER" id="PTHR23519">
    <property type="entry name" value="AUTOPHAGY-RELATED PROTEIN 22"/>
    <property type="match status" value="1"/>
</dbReference>
<evidence type="ECO:0000256" key="1">
    <source>
        <dbReference type="ARBA" id="ARBA00004127"/>
    </source>
</evidence>
<keyword evidence="2" id="KW-0813">Transport</keyword>
<dbReference type="OrthoDB" id="9768783at2"/>
<feature type="transmembrane region" description="Helical" evidence="6">
    <location>
        <begin position="265"/>
        <end position="285"/>
    </location>
</feature>
<dbReference type="GO" id="GO:0012505">
    <property type="term" value="C:endomembrane system"/>
    <property type="evidence" value="ECO:0007669"/>
    <property type="project" value="UniProtKB-SubCell"/>
</dbReference>
<dbReference type="AlphaFoldDB" id="A0A1M5D2H5"/>
<organism evidence="7 8">
    <name type="scientific">Lactonifactor longoviformis DSM 17459</name>
    <dbReference type="NCBI Taxonomy" id="1122155"/>
    <lineage>
        <taxon>Bacteria</taxon>
        <taxon>Bacillati</taxon>
        <taxon>Bacillota</taxon>
        <taxon>Clostridia</taxon>
        <taxon>Eubacteriales</taxon>
        <taxon>Clostridiaceae</taxon>
        <taxon>Lactonifactor</taxon>
    </lineage>
</organism>
<evidence type="ECO:0000256" key="5">
    <source>
        <dbReference type="ARBA" id="ARBA00023136"/>
    </source>
</evidence>
<accession>A0A1M5D2H5</accession>
<reference evidence="7 8" key="1">
    <citation type="submission" date="2016-11" db="EMBL/GenBank/DDBJ databases">
        <authorList>
            <person name="Jaros S."/>
            <person name="Januszkiewicz K."/>
            <person name="Wedrychowicz H."/>
        </authorList>
    </citation>
    <scope>NUCLEOTIDE SEQUENCE [LARGE SCALE GENOMIC DNA]</scope>
    <source>
        <strain evidence="7 8">DSM 17459</strain>
    </source>
</reference>
<feature type="transmembrane region" description="Helical" evidence="6">
    <location>
        <begin position="12"/>
        <end position="33"/>
    </location>
</feature>
<proteinExistence type="predicted"/>
<feature type="transmembrane region" description="Helical" evidence="6">
    <location>
        <begin position="145"/>
        <end position="163"/>
    </location>
</feature>
<dbReference type="Gene3D" id="1.20.1250.20">
    <property type="entry name" value="MFS general substrate transporter like domains"/>
    <property type="match status" value="1"/>
</dbReference>
<dbReference type="STRING" id="1122155.SAMN02745158_04387"/>
<evidence type="ECO:0000256" key="2">
    <source>
        <dbReference type="ARBA" id="ARBA00022448"/>
    </source>
</evidence>
<evidence type="ECO:0000313" key="7">
    <source>
        <dbReference type="EMBL" id="SHF61047.1"/>
    </source>
</evidence>
<keyword evidence="8" id="KW-1185">Reference proteome</keyword>
<feature type="transmembrane region" description="Helical" evidence="6">
    <location>
        <begin position="297"/>
        <end position="315"/>
    </location>
</feature>
<feature type="transmembrane region" description="Helical" evidence="6">
    <location>
        <begin position="355"/>
        <end position="376"/>
    </location>
</feature>
<dbReference type="EMBL" id="FQVI01000052">
    <property type="protein sequence ID" value="SHF61047.1"/>
    <property type="molecule type" value="Genomic_DNA"/>
</dbReference>
<protein>
    <submittedName>
        <fullName evidence="7">MFS transporter, UMF1 family</fullName>
    </submittedName>
</protein>
<feature type="transmembrane region" description="Helical" evidence="6">
    <location>
        <begin position="321"/>
        <end position="343"/>
    </location>
</feature>
<dbReference type="InterPro" id="IPR024671">
    <property type="entry name" value="Atg22-like"/>
</dbReference>
<gene>
    <name evidence="7" type="ORF">SAMN02745158_04387</name>
</gene>
<dbReference type="SUPFAM" id="SSF103473">
    <property type="entry name" value="MFS general substrate transporter"/>
    <property type="match status" value="1"/>
</dbReference>
<evidence type="ECO:0000256" key="3">
    <source>
        <dbReference type="ARBA" id="ARBA00022692"/>
    </source>
</evidence>
<evidence type="ECO:0000256" key="6">
    <source>
        <dbReference type="SAM" id="Phobius"/>
    </source>
</evidence>
<sequence length="410" mass="45345">MDKMSRLEKQWILYDVGNSAFVMLCTTIIPIYFKNLASQAGISLADSTAYLSYALSVCTVLVAVMGPVFGTLADTRNYKKPLFAAFFILGVIGCLSLMIPKQWLAFLIVLVIAKASYNMSLIFYDSMLIDITTDERMDVVSSHGYAWGYIGSCIPFVASLLLILGADAIGISGVTATMIAFAITGAWWFFVTLPLLKNYQQTHWVEVSDTPVRDSFVRLGNVLTHIGKNKKVLFFLIAFFFYIDGVYTIIDLATSYGKDVGISDTHLLLALLLTQVVAFPCSILFARFSKRFKSENLIMIAILGYLGIALFALQLDKAWEFWFLAVCVAVFQGAIQALSRSYFAKIIPKEKSSEYFGFYDIFGKGAAFMGTMLMGISTQLSGSSKTGVFMLALMFVVGLIAFRKTTKIEG</sequence>
<keyword evidence="4 6" id="KW-1133">Transmembrane helix</keyword>
<feature type="transmembrane region" description="Helical" evidence="6">
    <location>
        <begin position="82"/>
        <end position="99"/>
    </location>
</feature>
<comment type="subcellular location">
    <subcellularLocation>
        <location evidence="1">Endomembrane system</location>
        <topology evidence="1">Multi-pass membrane protein</topology>
    </subcellularLocation>
</comment>
<dbReference type="Pfam" id="PF11700">
    <property type="entry name" value="ATG22"/>
    <property type="match status" value="1"/>
</dbReference>
<dbReference type="InterPro" id="IPR036259">
    <property type="entry name" value="MFS_trans_sf"/>
</dbReference>